<proteinExistence type="predicted"/>
<dbReference type="SUPFAM" id="SSF52540">
    <property type="entry name" value="P-loop containing nucleoside triphosphate hydrolases"/>
    <property type="match status" value="1"/>
</dbReference>
<dbReference type="Gene3D" id="3.40.50.300">
    <property type="entry name" value="P-loop containing nucleotide triphosphate hydrolases"/>
    <property type="match status" value="1"/>
</dbReference>
<accession>A0A7Z0VKX4</accession>
<protein>
    <recommendedName>
        <fullName evidence="3">Serine/threonine protein phosphatase</fullName>
    </recommendedName>
</protein>
<keyword evidence="2" id="KW-1185">Reference proteome</keyword>
<evidence type="ECO:0008006" key="3">
    <source>
        <dbReference type="Google" id="ProtNLM"/>
    </source>
</evidence>
<dbReference type="RefSeq" id="WP_069124955.1">
    <property type="nucleotide sequence ID" value="NZ_MARB01000012.1"/>
</dbReference>
<evidence type="ECO:0000313" key="1">
    <source>
        <dbReference type="EMBL" id="ODJ87404.1"/>
    </source>
</evidence>
<sequence>MDSLHTRPFESTKNIKGITFPGFVSFRQLLITGPPGAGKSTIIRQLGGWSEEGYIDLSLKNWWTAQSLSLRPREIHLGFPFKGAKEALTVFDKAWIDASPPLEIDFERIVLPPPKRFFFSVNWKERYVFEFILPEPDALLRQRIKRAKLGTHHVDEAVNLERIKRQLSVFRQVAKYLHQQGISIYIREGTEGGPLQIID</sequence>
<comment type="caution">
    <text evidence="1">The sequence shown here is derived from an EMBL/GenBank/DDBJ whole genome shotgun (WGS) entry which is preliminary data.</text>
</comment>
<dbReference type="AlphaFoldDB" id="A0A7Z0VKX4"/>
<dbReference type="InterPro" id="IPR027417">
    <property type="entry name" value="P-loop_NTPase"/>
</dbReference>
<dbReference type="Proteomes" id="UP000094769">
    <property type="component" value="Unassembled WGS sequence"/>
</dbReference>
<evidence type="ECO:0000313" key="2">
    <source>
        <dbReference type="Proteomes" id="UP000094769"/>
    </source>
</evidence>
<dbReference type="OrthoDB" id="5763667at2"/>
<name>A0A7Z0VKX4_9GAMM</name>
<dbReference type="CDD" id="cd00267">
    <property type="entry name" value="ABC_ATPase"/>
    <property type="match status" value="1"/>
</dbReference>
<reference evidence="1 2" key="1">
    <citation type="submission" date="2016-06" db="EMBL/GenBank/DDBJ databases">
        <title>Genome sequence of endosymbiont of Candidatus Endolucinida thiodiazotropha.</title>
        <authorList>
            <person name="Poehlein A."/>
            <person name="Koenig S."/>
            <person name="Heiden S.E."/>
            <person name="Thuermer A."/>
            <person name="Voget S."/>
            <person name="Daniel R."/>
            <person name="Markert S."/>
            <person name="Gros O."/>
            <person name="Schweder T."/>
        </authorList>
    </citation>
    <scope>NUCLEOTIDE SEQUENCE [LARGE SCALE GENOMIC DNA]</scope>
    <source>
        <strain evidence="1 2">COS</strain>
    </source>
</reference>
<gene>
    <name evidence="1" type="ORF">CODIS_23790</name>
</gene>
<organism evidence="1 2">
    <name type="scientific">Candidatus Thiodiazotropha endolucinida</name>
    <dbReference type="NCBI Taxonomy" id="1655433"/>
    <lineage>
        <taxon>Bacteria</taxon>
        <taxon>Pseudomonadati</taxon>
        <taxon>Pseudomonadota</taxon>
        <taxon>Gammaproteobacteria</taxon>
        <taxon>Chromatiales</taxon>
        <taxon>Sedimenticolaceae</taxon>
        <taxon>Candidatus Thiodiazotropha</taxon>
    </lineage>
</organism>
<dbReference type="EMBL" id="MARB01000012">
    <property type="protein sequence ID" value="ODJ87404.1"/>
    <property type="molecule type" value="Genomic_DNA"/>
</dbReference>